<dbReference type="PRINTS" id="PR00455">
    <property type="entry name" value="HTHTETR"/>
</dbReference>
<gene>
    <name evidence="4" type="ORF">FHW12_004221</name>
</gene>
<dbReference type="AlphaFoldDB" id="A0A839FD27"/>
<evidence type="ECO:0000259" key="3">
    <source>
        <dbReference type="PROSITE" id="PS50977"/>
    </source>
</evidence>
<organism evidence="4 5">
    <name type="scientific">Dokdonella fugitiva</name>
    <dbReference type="NCBI Taxonomy" id="328517"/>
    <lineage>
        <taxon>Bacteria</taxon>
        <taxon>Pseudomonadati</taxon>
        <taxon>Pseudomonadota</taxon>
        <taxon>Gammaproteobacteria</taxon>
        <taxon>Lysobacterales</taxon>
        <taxon>Rhodanobacteraceae</taxon>
        <taxon>Dokdonella</taxon>
    </lineage>
</organism>
<protein>
    <submittedName>
        <fullName evidence="4">AcrR family transcriptional regulator</fullName>
    </submittedName>
</protein>
<dbReference type="PANTHER" id="PTHR30055:SF146">
    <property type="entry name" value="HTH-TYPE TRANSCRIPTIONAL DUAL REGULATOR CECR"/>
    <property type="match status" value="1"/>
</dbReference>
<dbReference type="Pfam" id="PF14246">
    <property type="entry name" value="TetR_C_7"/>
    <property type="match status" value="1"/>
</dbReference>
<dbReference type="InterPro" id="IPR009057">
    <property type="entry name" value="Homeodomain-like_sf"/>
</dbReference>
<dbReference type="Proteomes" id="UP000550401">
    <property type="component" value="Unassembled WGS sequence"/>
</dbReference>
<dbReference type="Pfam" id="PF00440">
    <property type="entry name" value="TetR_N"/>
    <property type="match status" value="1"/>
</dbReference>
<dbReference type="InterPro" id="IPR039536">
    <property type="entry name" value="TetR_C_Proteobacteria"/>
</dbReference>
<dbReference type="EMBL" id="JACGXL010000009">
    <property type="protein sequence ID" value="MBA8889974.1"/>
    <property type="molecule type" value="Genomic_DNA"/>
</dbReference>
<dbReference type="PANTHER" id="PTHR30055">
    <property type="entry name" value="HTH-TYPE TRANSCRIPTIONAL REGULATOR RUTR"/>
    <property type="match status" value="1"/>
</dbReference>
<dbReference type="RefSeq" id="WP_220484594.1">
    <property type="nucleotide sequence ID" value="NZ_JACGXL010000009.1"/>
</dbReference>
<dbReference type="Gene3D" id="1.10.10.60">
    <property type="entry name" value="Homeodomain-like"/>
    <property type="match status" value="1"/>
</dbReference>
<proteinExistence type="predicted"/>
<keyword evidence="1 2" id="KW-0238">DNA-binding</keyword>
<evidence type="ECO:0000313" key="5">
    <source>
        <dbReference type="Proteomes" id="UP000550401"/>
    </source>
</evidence>
<reference evidence="4 5" key="1">
    <citation type="submission" date="2020-07" db="EMBL/GenBank/DDBJ databases">
        <title>Genomic Encyclopedia of Type Strains, Phase IV (KMG-V): Genome sequencing to study the core and pangenomes of soil and plant-associated prokaryotes.</title>
        <authorList>
            <person name="Whitman W."/>
        </authorList>
    </citation>
    <scope>NUCLEOTIDE SEQUENCE [LARGE SCALE GENOMIC DNA]</scope>
    <source>
        <strain evidence="4 5">RH2WT43</strain>
    </source>
</reference>
<evidence type="ECO:0000313" key="4">
    <source>
        <dbReference type="EMBL" id="MBA8889974.1"/>
    </source>
</evidence>
<dbReference type="Gene3D" id="1.10.357.10">
    <property type="entry name" value="Tetracycline Repressor, domain 2"/>
    <property type="match status" value="1"/>
</dbReference>
<sequence length="221" mass="24086">MKTPTEVVPDPPSARERVLRAAMETFMELGYAEASTLKIATRARVSKRELYALFDNKQAMLAACIADRAGRVPLPARLPPPSSREEFVAMLSTLGATILREVGDPGVMAVFRLAITESQRAPEVASTLETARQLVRKAVRDLVAQGQAAGVLAAGDASEMAACYLALLWGDLMVSLLLRAREAPRAKEIDRRVGIAVRDFLRLCSEEEQPVSRRRRAVTAG</sequence>
<dbReference type="SUPFAM" id="SSF46689">
    <property type="entry name" value="Homeodomain-like"/>
    <property type="match status" value="1"/>
</dbReference>
<dbReference type="GO" id="GO:0003700">
    <property type="term" value="F:DNA-binding transcription factor activity"/>
    <property type="evidence" value="ECO:0007669"/>
    <property type="project" value="TreeGrafter"/>
</dbReference>
<comment type="caution">
    <text evidence="4">The sequence shown here is derived from an EMBL/GenBank/DDBJ whole genome shotgun (WGS) entry which is preliminary data.</text>
</comment>
<accession>A0A839FD27</accession>
<dbReference type="InterPro" id="IPR036271">
    <property type="entry name" value="Tet_transcr_reg_TetR-rel_C_sf"/>
</dbReference>
<dbReference type="InterPro" id="IPR001647">
    <property type="entry name" value="HTH_TetR"/>
</dbReference>
<dbReference type="SUPFAM" id="SSF48498">
    <property type="entry name" value="Tetracyclin repressor-like, C-terminal domain"/>
    <property type="match status" value="1"/>
</dbReference>
<feature type="DNA-binding region" description="H-T-H motif" evidence="2">
    <location>
        <begin position="35"/>
        <end position="54"/>
    </location>
</feature>
<dbReference type="GO" id="GO:0000976">
    <property type="term" value="F:transcription cis-regulatory region binding"/>
    <property type="evidence" value="ECO:0007669"/>
    <property type="project" value="TreeGrafter"/>
</dbReference>
<name>A0A839FD27_9GAMM</name>
<dbReference type="PROSITE" id="PS50977">
    <property type="entry name" value="HTH_TETR_2"/>
    <property type="match status" value="1"/>
</dbReference>
<feature type="domain" description="HTH tetR-type" evidence="3">
    <location>
        <begin position="12"/>
        <end position="72"/>
    </location>
</feature>
<keyword evidence="5" id="KW-1185">Reference proteome</keyword>
<evidence type="ECO:0000256" key="1">
    <source>
        <dbReference type="ARBA" id="ARBA00023125"/>
    </source>
</evidence>
<evidence type="ECO:0000256" key="2">
    <source>
        <dbReference type="PROSITE-ProRule" id="PRU00335"/>
    </source>
</evidence>
<dbReference type="InterPro" id="IPR050109">
    <property type="entry name" value="HTH-type_TetR-like_transc_reg"/>
</dbReference>